<protein>
    <submittedName>
        <fullName evidence="1 3">Uncharacterized protein</fullName>
    </submittedName>
</protein>
<dbReference type="Proteomes" id="UP000279833">
    <property type="component" value="Unassembled WGS sequence"/>
</dbReference>
<sequence length="38" mass="4386">MIHFPWFNTDKFIKTMFTCTIHITLSSTSYAGSITTRS</sequence>
<dbReference type="EMBL" id="UZAK01042606">
    <property type="protein sequence ID" value="VDP69271.1"/>
    <property type="molecule type" value="Genomic_DNA"/>
</dbReference>
<gene>
    <name evidence="1" type="ORF">SCUD_LOCUS19489</name>
</gene>
<accession>A0A183KWP3</accession>
<reference evidence="3" key="1">
    <citation type="submission" date="2016-06" db="UniProtKB">
        <authorList>
            <consortium name="WormBaseParasite"/>
        </authorList>
    </citation>
    <scope>IDENTIFICATION</scope>
</reference>
<evidence type="ECO:0000313" key="3">
    <source>
        <dbReference type="WBParaSite" id="SCUD_0001949001-mRNA-1"/>
    </source>
</evidence>
<organism evidence="3">
    <name type="scientific">Schistosoma curassoni</name>
    <dbReference type="NCBI Taxonomy" id="6186"/>
    <lineage>
        <taxon>Eukaryota</taxon>
        <taxon>Metazoa</taxon>
        <taxon>Spiralia</taxon>
        <taxon>Lophotrochozoa</taxon>
        <taxon>Platyhelminthes</taxon>
        <taxon>Trematoda</taxon>
        <taxon>Digenea</taxon>
        <taxon>Strigeidida</taxon>
        <taxon>Schistosomatoidea</taxon>
        <taxon>Schistosomatidae</taxon>
        <taxon>Schistosoma</taxon>
    </lineage>
</organism>
<evidence type="ECO:0000313" key="1">
    <source>
        <dbReference type="EMBL" id="VDP69271.1"/>
    </source>
</evidence>
<dbReference type="AlphaFoldDB" id="A0A183KWP3"/>
<evidence type="ECO:0000313" key="2">
    <source>
        <dbReference type="Proteomes" id="UP000279833"/>
    </source>
</evidence>
<proteinExistence type="predicted"/>
<reference evidence="1 2" key="2">
    <citation type="submission" date="2018-11" db="EMBL/GenBank/DDBJ databases">
        <authorList>
            <consortium name="Pathogen Informatics"/>
        </authorList>
    </citation>
    <scope>NUCLEOTIDE SEQUENCE [LARGE SCALE GENOMIC DNA]</scope>
    <source>
        <strain evidence="1">Dakar</strain>
        <strain evidence="2">Dakar, Senegal</strain>
    </source>
</reference>
<keyword evidence="2" id="KW-1185">Reference proteome</keyword>
<name>A0A183KWP3_9TREM</name>
<dbReference type="WBParaSite" id="SCUD_0001949001-mRNA-1">
    <property type="protein sequence ID" value="SCUD_0001949001-mRNA-1"/>
    <property type="gene ID" value="SCUD_0001949001"/>
</dbReference>